<protein>
    <recommendedName>
        <fullName evidence="1">UVR domain-containing protein</fullName>
    </recommendedName>
</protein>
<organism evidence="2">
    <name type="scientific">marine metagenome</name>
    <dbReference type="NCBI Taxonomy" id="408172"/>
    <lineage>
        <taxon>unclassified sequences</taxon>
        <taxon>metagenomes</taxon>
        <taxon>ecological metagenomes</taxon>
    </lineage>
</organism>
<dbReference type="Gene3D" id="4.10.860.10">
    <property type="entry name" value="UVR domain"/>
    <property type="match status" value="1"/>
</dbReference>
<dbReference type="Pfam" id="PF02151">
    <property type="entry name" value="UVR"/>
    <property type="match status" value="1"/>
</dbReference>
<name>A0A382YFF0_9ZZZZ</name>
<dbReference type="EMBL" id="UINC01175285">
    <property type="protein sequence ID" value="SVD81830.1"/>
    <property type="molecule type" value="Genomic_DNA"/>
</dbReference>
<feature type="non-terminal residue" evidence="2">
    <location>
        <position position="1"/>
    </location>
</feature>
<dbReference type="InterPro" id="IPR001943">
    <property type="entry name" value="UVR_dom"/>
</dbReference>
<dbReference type="InterPro" id="IPR036876">
    <property type="entry name" value="UVR_dom_sf"/>
</dbReference>
<gene>
    <name evidence="2" type="ORF">METZ01_LOCUS434684</name>
</gene>
<feature type="domain" description="UVR" evidence="1">
    <location>
        <begin position="38"/>
        <end position="73"/>
    </location>
</feature>
<reference evidence="2" key="1">
    <citation type="submission" date="2018-05" db="EMBL/GenBank/DDBJ databases">
        <authorList>
            <person name="Lanie J.A."/>
            <person name="Ng W.-L."/>
            <person name="Kazmierczak K.M."/>
            <person name="Andrzejewski T.M."/>
            <person name="Davidsen T.M."/>
            <person name="Wayne K.J."/>
            <person name="Tettelin H."/>
            <person name="Glass J.I."/>
            <person name="Rusch D."/>
            <person name="Podicherti R."/>
            <person name="Tsui H.-C.T."/>
            <person name="Winkler M.E."/>
        </authorList>
    </citation>
    <scope>NUCLEOTIDE SEQUENCE</scope>
</reference>
<dbReference type="PROSITE" id="PS50151">
    <property type="entry name" value="UVR"/>
    <property type="match status" value="1"/>
</dbReference>
<accession>A0A382YFF0</accession>
<dbReference type="SUPFAM" id="SSF46600">
    <property type="entry name" value="C-terminal UvrC-binding domain of UvrB"/>
    <property type="match status" value="1"/>
</dbReference>
<dbReference type="AlphaFoldDB" id="A0A382YFF0"/>
<sequence length="79" mass="9287">PESIKKSVKEVLVKQEKFTLPPKEQEDEEQYISEKDAAKLIEKLEKQMHLAAKDLDFEKAAELRDRVKKIREKNLLLIP</sequence>
<evidence type="ECO:0000259" key="1">
    <source>
        <dbReference type="PROSITE" id="PS50151"/>
    </source>
</evidence>
<evidence type="ECO:0000313" key="2">
    <source>
        <dbReference type="EMBL" id="SVD81830.1"/>
    </source>
</evidence>
<proteinExistence type="predicted"/>